<sequence>MMESYWTRIILLTPWQLNPNNSKMHWRY</sequence>
<accession>A0A0A9F6D2</accession>
<proteinExistence type="predicted"/>
<reference evidence="1" key="2">
    <citation type="journal article" date="2015" name="Data Brief">
        <title>Shoot transcriptome of the giant reed, Arundo donax.</title>
        <authorList>
            <person name="Barrero R.A."/>
            <person name="Guerrero F.D."/>
            <person name="Moolhuijzen P."/>
            <person name="Goolsby J.A."/>
            <person name="Tidwell J."/>
            <person name="Bellgard S.E."/>
            <person name="Bellgard M.I."/>
        </authorList>
    </citation>
    <scope>NUCLEOTIDE SEQUENCE</scope>
    <source>
        <tissue evidence="1">Shoot tissue taken approximately 20 cm above the soil surface</tissue>
    </source>
</reference>
<protein>
    <submittedName>
        <fullName evidence="1">Uncharacterized protein</fullName>
    </submittedName>
</protein>
<evidence type="ECO:0000313" key="1">
    <source>
        <dbReference type="EMBL" id="JAE05676.1"/>
    </source>
</evidence>
<dbReference type="EMBL" id="GBRH01192220">
    <property type="protein sequence ID" value="JAE05676.1"/>
    <property type="molecule type" value="Transcribed_RNA"/>
</dbReference>
<reference evidence="1" key="1">
    <citation type="submission" date="2014-09" db="EMBL/GenBank/DDBJ databases">
        <authorList>
            <person name="Magalhaes I.L.F."/>
            <person name="Oliveira U."/>
            <person name="Santos F.R."/>
            <person name="Vidigal T.H.D.A."/>
            <person name="Brescovit A.D."/>
            <person name="Santos A.J."/>
        </authorList>
    </citation>
    <scope>NUCLEOTIDE SEQUENCE</scope>
    <source>
        <tissue evidence="1">Shoot tissue taken approximately 20 cm above the soil surface</tissue>
    </source>
</reference>
<organism evidence="1">
    <name type="scientific">Arundo donax</name>
    <name type="common">Giant reed</name>
    <name type="synonym">Donax arundinaceus</name>
    <dbReference type="NCBI Taxonomy" id="35708"/>
    <lineage>
        <taxon>Eukaryota</taxon>
        <taxon>Viridiplantae</taxon>
        <taxon>Streptophyta</taxon>
        <taxon>Embryophyta</taxon>
        <taxon>Tracheophyta</taxon>
        <taxon>Spermatophyta</taxon>
        <taxon>Magnoliopsida</taxon>
        <taxon>Liliopsida</taxon>
        <taxon>Poales</taxon>
        <taxon>Poaceae</taxon>
        <taxon>PACMAD clade</taxon>
        <taxon>Arundinoideae</taxon>
        <taxon>Arundineae</taxon>
        <taxon>Arundo</taxon>
    </lineage>
</organism>
<dbReference type="AlphaFoldDB" id="A0A0A9F6D2"/>
<name>A0A0A9F6D2_ARUDO</name>